<dbReference type="SUPFAM" id="SSF50998">
    <property type="entry name" value="Quinoprotein alcohol dehydrogenase-like"/>
    <property type="match status" value="1"/>
</dbReference>
<dbReference type="PANTHER" id="PTHR30032">
    <property type="entry name" value="N-ACETYLMURAMOYL-L-ALANINE AMIDASE-RELATED"/>
    <property type="match status" value="1"/>
</dbReference>
<proteinExistence type="predicted"/>
<keyword evidence="3" id="KW-1185">Reference proteome</keyword>
<name>A0A7D7SFJ7_PLAMR</name>
<protein>
    <submittedName>
        <fullName evidence="2">Cell wall-binding repeat-containing protein</fullName>
    </submittedName>
</protein>
<dbReference type="PANTHER" id="PTHR30032:SF8">
    <property type="entry name" value="GERMINATION-SPECIFIC N-ACETYLMURAMOYL-L-ALANINE AMIDASE"/>
    <property type="match status" value="1"/>
</dbReference>
<evidence type="ECO:0000313" key="2">
    <source>
        <dbReference type="EMBL" id="QMT16725.1"/>
    </source>
</evidence>
<dbReference type="InterPro" id="IPR011047">
    <property type="entry name" value="Quinoprotein_ADH-like_sf"/>
</dbReference>
<reference evidence="2 3" key="1">
    <citation type="submission" date="2020-07" db="EMBL/GenBank/DDBJ databases">
        <title>Screening of a cold-adapted Planococcus bacterium producing protease in traditional shrimp paste and protease identification by genome sequencing.</title>
        <authorList>
            <person name="Gao R."/>
            <person name="Leng W."/>
            <person name="Chu Q."/>
            <person name="Wu X."/>
            <person name="Liu H."/>
            <person name="Li X."/>
        </authorList>
    </citation>
    <scope>NUCLEOTIDE SEQUENCE [LARGE SCALE GENOMIC DNA]</scope>
    <source>
        <strain evidence="2 3">XJ11</strain>
    </source>
</reference>
<dbReference type="InterPro" id="IPR015943">
    <property type="entry name" value="WD40/YVTN_repeat-like_dom_sf"/>
</dbReference>
<keyword evidence="1" id="KW-0732">Signal</keyword>
<dbReference type="Proteomes" id="UP000514716">
    <property type="component" value="Chromosome"/>
</dbReference>
<organism evidence="2 3">
    <name type="scientific">Planococcus maritimus</name>
    <dbReference type="NCBI Taxonomy" id="192421"/>
    <lineage>
        <taxon>Bacteria</taxon>
        <taxon>Bacillati</taxon>
        <taxon>Bacillota</taxon>
        <taxon>Bacilli</taxon>
        <taxon>Bacillales</taxon>
        <taxon>Caryophanaceae</taxon>
        <taxon>Planococcus</taxon>
    </lineage>
</organism>
<accession>A0A7D7SFJ7</accession>
<dbReference type="RefSeq" id="WP_182091669.1">
    <property type="nucleotide sequence ID" value="NZ_CP059540.1"/>
</dbReference>
<dbReference type="Gene3D" id="3.40.50.12090">
    <property type="match status" value="2"/>
</dbReference>
<dbReference type="KEGG" id="pdec:H1Q58_12215"/>
<dbReference type="InterPro" id="IPR007253">
    <property type="entry name" value="Cell_wall-bd_2"/>
</dbReference>
<gene>
    <name evidence="2" type="ORF">H1Q58_12215</name>
</gene>
<evidence type="ECO:0000256" key="1">
    <source>
        <dbReference type="SAM" id="SignalP"/>
    </source>
</evidence>
<dbReference type="AlphaFoldDB" id="A0A7D7SFJ7"/>
<dbReference type="InterPro" id="IPR051922">
    <property type="entry name" value="Bact_Sporulation_Assoc"/>
</dbReference>
<dbReference type="EMBL" id="CP059540">
    <property type="protein sequence ID" value="QMT16725.1"/>
    <property type="molecule type" value="Genomic_DNA"/>
</dbReference>
<feature type="chain" id="PRO_5027649014" evidence="1">
    <location>
        <begin position="28"/>
        <end position="727"/>
    </location>
</feature>
<dbReference type="Pfam" id="PF04122">
    <property type="entry name" value="CW_binding_2"/>
    <property type="match status" value="3"/>
</dbReference>
<dbReference type="Gene3D" id="2.130.10.10">
    <property type="entry name" value="YVTN repeat-like/Quinoprotein amine dehydrogenase"/>
    <property type="match status" value="1"/>
</dbReference>
<evidence type="ECO:0000313" key="3">
    <source>
        <dbReference type="Proteomes" id="UP000514716"/>
    </source>
</evidence>
<feature type="signal peptide" evidence="1">
    <location>
        <begin position="1"/>
        <end position="27"/>
    </location>
</feature>
<sequence>MKRIVQLWMSVAFLASFFLLTAPAVQAETSSKSFLDIIEIPAGGENYSLEIYNNQIIVIAFPHSYYLDVEVKSYSKTGELNWTISDRGTAHVNEHKISIMDINRGIINYYSTATGKLLSSETTKAKTVPKIKLTSDYKLTIGSSGYTVFNSQETRVVSANNGDILSGLIEGDTLMIQDIKSVQAIDLSTGKNMWTFPLTARYGSHENLRPINGVVYPVGITKDTNDRNTLFAIDAQTGAILYKKELAEKPNSTFYGTALGLHEVNEDEGIQKFYAEDGRLKTTIYMDSPIIKQLKEKYQIPKEEYYFNEDWKFVNDGFYYFKRYEGPYEEYVFSFLQKADMNGDVKFEKIFDNEYIFDMATNDSGKVFIANGKAFGRYGYKKGTGFKGYDGLNELSVYNPDGSLVETIETKYIDTLKFDGSILYGYGDETIYLFKESEPTPSKPISRIAGANRFDTAVAISKEGWETSDQVVLATSDDFPDALAGGPLAFKEEAPILLTRAAALPYETKEEIKRLKAKKVIILGNQNAISSGVEAELVKMGMTIERIGGKNRFDTAALIAQQLDSKEAVVAYGFNFPDVLSVSAYAAKNGIPILLTRTDKLPAETEVALMSTTKTHVIGSTGAVGENVFNTLPNPTRYGGATRYDTALQVNSQLKMGSDKTFVATGTNFPDALAGSVLAAKNDAPILLVQRDLLPAATAKQLPAYNAYTLFGGTGVISSTVREQLNK</sequence>